<keyword evidence="2" id="KW-1185">Reference proteome</keyword>
<organism evidence="1 2">
    <name type="scientific">Pristionchus fissidentatus</name>
    <dbReference type="NCBI Taxonomy" id="1538716"/>
    <lineage>
        <taxon>Eukaryota</taxon>
        <taxon>Metazoa</taxon>
        <taxon>Ecdysozoa</taxon>
        <taxon>Nematoda</taxon>
        <taxon>Chromadorea</taxon>
        <taxon>Rhabditida</taxon>
        <taxon>Rhabditina</taxon>
        <taxon>Diplogasteromorpha</taxon>
        <taxon>Diplogasteroidea</taxon>
        <taxon>Neodiplogasteridae</taxon>
        <taxon>Pristionchus</taxon>
    </lineage>
</organism>
<reference evidence="1" key="1">
    <citation type="submission" date="2023-10" db="EMBL/GenBank/DDBJ databases">
        <title>Genome assembly of Pristionchus species.</title>
        <authorList>
            <person name="Yoshida K."/>
            <person name="Sommer R.J."/>
        </authorList>
    </citation>
    <scope>NUCLEOTIDE SEQUENCE</scope>
    <source>
        <strain evidence="1">RS5133</strain>
    </source>
</reference>
<evidence type="ECO:0000313" key="2">
    <source>
        <dbReference type="Proteomes" id="UP001432322"/>
    </source>
</evidence>
<proteinExistence type="predicted"/>
<accession>A0AAV5WAR5</accession>
<gene>
    <name evidence="1" type="ORF">PFISCL1PPCAC_19085</name>
</gene>
<comment type="caution">
    <text evidence="1">The sequence shown here is derived from an EMBL/GenBank/DDBJ whole genome shotgun (WGS) entry which is preliminary data.</text>
</comment>
<evidence type="ECO:0000313" key="1">
    <source>
        <dbReference type="EMBL" id="GMT27788.1"/>
    </source>
</evidence>
<name>A0AAV5WAR5_9BILA</name>
<feature type="non-terminal residue" evidence="1">
    <location>
        <position position="113"/>
    </location>
</feature>
<dbReference type="Proteomes" id="UP001432322">
    <property type="component" value="Unassembled WGS sequence"/>
</dbReference>
<protein>
    <submittedName>
        <fullName evidence="1">Uncharacterized protein</fullName>
    </submittedName>
</protein>
<dbReference type="AlphaFoldDB" id="A0AAV5WAR5"/>
<sequence>MGNHCVFVSKKRNICTEIFIIVEILTTLSKWWIRACSVSAPITSANWASASHFALASTTILQIARHHACNIRCLTPNNSIVHSSTRCQNQIRLCCHCEKGKGNAEKHDLHSRQ</sequence>
<dbReference type="EMBL" id="BTSY01000005">
    <property type="protein sequence ID" value="GMT27788.1"/>
    <property type="molecule type" value="Genomic_DNA"/>
</dbReference>